<reference evidence="1" key="1">
    <citation type="submission" date="2021-06" db="EMBL/GenBank/DDBJ databases">
        <authorList>
            <person name="Kallberg Y."/>
            <person name="Tangrot J."/>
            <person name="Rosling A."/>
        </authorList>
    </citation>
    <scope>NUCLEOTIDE SEQUENCE</scope>
    <source>
        <strain evidence="1">28 12/20/2015</strain>
    </source>
</reference>
<gene>
    <name evidence="1" type="ORF">SPELUC_LOCUS17358</name>
</gene>
<organism evidence="1 2">
    <name type="scientific">Cetraspora pellucida</name>
    <dbReference type="NCBI Taxonomy" id="1433469"/>
    <lineage>
        <taxon>Eukaryota</taxon>
        <taxon>Fungi</taxon>
        <taxon>Fungi incertae sedis</taxon>
        <taxon>Mucoromycota</taxon>
        <taxon>Glomeromycotina</taxon>
        <taxon>Glomeromycetes</taxon>
        <taxon>Diversisporales</taxon>
        <taxon>Gigasporaceae</taxon>
        <taxon>Cetraspora</taxon>
    </lineage>
</organism>
<evidence type="ECO:0000313" key="1">
    <source>
        <dbReference type="EMBL" id="CAG8792532.1"/>
    </source>
</evidence>
<accession>A0ACA9RGN8</accession>
<name>A0ACA9RGN8_9GLOM</name>
<protein>
    <submittedName>
        <fullName evidence="1">16123_t:CDS:1</fullName>
    </submittedName>
</protein>
<comment type="caution">
    <text evidence="1">The sequence shown here is derived from an EMBL/GenBank/DDBJ whole genome shotgun (WGS) entry which is preliminary data.</text>
</comment>
<evidence type="ECO:0000313" key="2">
    <source>
        <dbReference type="Proteomes" id="UP000789366"/>
    </source>
</evidence>
<sequence>ENVKKLSKLDYDKFIQTYIWRPKKEDKWGNISIEQFVLRIEAKYSCKVLENQQLIKKGLPANEYLYKVPKLGELFSYIVVVSEEIYDNCRKKIPQQKKNCIEYSDVVKKFNKKETVWNTQM</sequence>
<dbReference type="Proteomes" id="UP000789366">
    <property type="component" value="Unassembled WGS sequence"/>
</dbReference>
<keyword evidence="2" id="KW-1185">Reference proteome</keyword>
<proteinExistence type="predicted"/>
<dbReference type="EMBL" id="CAJVPW010070615">
    <property type="protein sequence ID" value="CAG8792532.1"/>
    <property type="molecule type" value="Genomic_DNA"/>
</dbReference>
<feature type="non-terminal residue" evidence="1">
    <location>
        <position position="1"/>
    </location>
</feature>